<feature type="region of interest" description="Disordered" evidence="2">
    <location>
        <begin position="228"/>
        <end position="253"/>
    </location>
</feature>
<evidence type="ECO:0000259" key="3">
    <source>
        <dbReference type="Pfam" id="PF00823"/>
    </source>
</evidence>
<evidence type="ECO:0000313" key="5">
    <source>
        <dbReference type="Proteomes" id="UP000467428"/>
    </source>
</evidence>
<dbReference type="Gene3D" id="1.20.1260.20">
    <property type="entry name" value="PPE superfamily"/>
    <property type="match status" value="1"/>
</dbReference>
<dbReference type="EMBL" id="AP022593">
    <property type="protein sequence ID" value="BBY50303.1"/>
    <property type="molecule type" value="Genomic_DNA"/>
</dbReference>
<dbReference type="InterPro" id="IPR038332">
    <property type="entry name" value="PPE_sf"/>
</dbReference>
<dbReference type="PANTHER" id="PTHR46766:SF1">
    <property type="entry name" value="GLUTAMINE-RICH PROTEIN 2"/>
    <property type="match status" value="1"/>
</dbReference>
<dbReference type="SUPFAM" id="SSF140459">
    <property type="entry name" value="PE/PPE dimer-like"/>
    <property type="match status" value="1"/>
</dbReference>
<accession>A0A7I7S0S0</accession>
<dbReference type="GO" id="GO:0052572">
    <property type="term" value="P:response to host immune response"/>
    <property type="evidence" value="ECO:0007669"/>
    <property type="project" value="TreeGrafter"/>
</dbReference>
<protein>
    <submittedName>
        <fullName evidence="4">PPE family protein</fullName>
    </submittedName>
</protein>
<feature type="compositionally biased region" description="Low complexity" evidence="2">
    <location>
        <begin position="403"/>
        <end position="416"/>
    </location>
</feature>
<proteinExistence type="inferred from homology"/>
<evidence type="ECO:0000313" key="4">
    <source>
        <dbReference type="EMBL" id="BBY50303.1"/>
    </source>
</evidence>
<dbReference type="KEGG" id="marz:MARA_37710"/>
<comment type="similarity">
    <text evidence="1">Belongs to the mycobacterial PPE family.</text>
</comment>
<keyword evidence="5" id="KW-1185">Reference proteome</keyword>
<evidence type="ECO:0000256" key="1">
    <source>
        <dbReference type="ARBA" id="ARBA00010652"/>
    </source>
</evidence>
<name>A0A7I7S0S0_9MYCO</name>
<organism evidence="4 5">
    <name type="scientific">Mycolicibacterium arabiense</name>
    <dbReference type="NCBI Taxonomy" id="1286181"/>
    <lineage>
        <taxon>Bacteria</taxon>
        <taxon>Bacillati</taxon>
        <taxon>Actinomycetota</taxon>
        <taxon>Actinomycetes</taxon>
        <taxon>Mycobacteriales</taxon>
        <taxon>Mycobacteriaceae</taxon>
        <taxon>Mycolicibacterium</taxon>
    </lineage>
</organism>
<dbReference type="InterPro" id="IPR000030">
    <property type="entry name" value="PPE_dom"/>
</dbReference>
<dbReference type="PANTHER" id="PTHR46766">
    <property type="entry name" value="GLUTAMINE-RICH PROTEIN 2"/>
    <property type="match status" value="1"/>
</dbReference>
<feature type="domain" description="PPE" evidence="3">
    <location>
        <begin position="12"/>
        <end position="170"/>
    </location>
</feature>
<reference evidence="4 5" key="1">
    <citation type="journal article" date="2019" name="Emerg. Microbes Infect.">
        <title>Comprehensive subspecies identification of 175 nontuberculous mycobacteria species based on 7547 genomic profiles.</title>
        <authorList>
            <person name="Matsumoto Y."/>
            <person name="Kinjo T."/>
            <person name="Motooka D."/>
            <person name="Nabeya D."/>
            <person name="Jung N."/>
            <person name="Uechi K."/>
            <person name="Horii T."/>
            <person name="Iida T."/>
            <person name="Fujita J."/>
            <person name="Nakamura S."/>
        </authorList>
    </citation>
    <scope>NUCLEOTIDE SEQUENCE [LARGE SCALE GENOMIC DNA]</scope>
    <source>
        <strain evidence="4 5">JCM 18538</strain>
    </source>
</reference>
<sequence>MSAIAAIPTMLWHAMPPEVNTARLMLGAGPAPMMQAAAGWEALAILLETQADELMSSLSALQGAWSGAAGERAVQATMPVVAWLRTTSMQAQKRALQATAQATSYTAALMATPPLPEIEMNHVTRATLHATNFLGVNTVPIGINEADYFVRMWNQAAFTMDAYQAETTANTLFEPILPLKPVVIPGVGQGALGAAAGRVAAMAPGAVVRELSIATVSARAKVESAALHGGRAASMANHAGTRAEGQAQKAENTAQQNPMQGAQQGVQMAMQMGSQLGSMAMQAPQQATQMVTQPLQQLTGPLQQMSSIFGQMGGGNAQPAQIGLIGASPFSNHPLVGGSGASAGAGLVRAASLPGMGGSMAQTPLMANLVGSAEKVPMGAGAGGSGAGLAPVNGAGGGGPMGDMGQNKKSGGSKQGLQAPSPLAHDLSEDEDDDW</sequence>
<feature type="region of interest" description="Disordered" evidence="2">
    <location>
        <begin position="389"/>
        <end position="435"/>
    </location>
</feature>
<geneLocation type="plasmid" evidence="5">
    <name>pjcm18538 dna</name>
</geneLocation>
<dbReference type="AlphaFoldDB" id="A0A7I7S0S0"/>
<dbReference type="Proteomes" id="UP000467428">
    <property type="component" value="Chromosome"/>
</dbReference>
<dbReference type="Pfam" id="PF00823">
    <property type="entry name" value="PPE"/>
    <property type="match status" value="1"/>
</dbReference>
<gene>
    <name evidence="4" type="ORF">MARA_37710</name>
</gene>
<evidence type="ECO:0000256" key="2">
    <source>
        <dbReference type="SAM" id="MobiDB-lite"/>
    </source>
</evidence>